<dbReference type="Gene3D" id="3.30.429.10">
    <property type="entry name" value="Macrophage Migration Inhibitory Factor"/>
    <property type="match status" value="1"/>
</dbReference>
<sequence>MPCLYITTNVNLHEIDTDPIFSETTSAVSSIIGKPKKFVMVVLKGSVPISFEGNKEAAAYAEIVSMGGITKQVKRNLIATLGSILHHNLSIPTSRFFLKVFDTTASPFPNAISKL</sequence>
<evidence type="ECO:0000256" key="1">
    <source>
        <dbReference type="ARBA" id="ARBA00005851"/>
    </source>
</evidence>
<dbReference type="InterPro" id="IPR001398">
    <property type="entry name" value="Macrophage_inhib_fac"/>
</dbReference>
<protein>
    <submittedName>
        <fullName evidence="2">Macrophage migration inhibitory factor-like protein</fullName>
    </submittedName>
</protein>
<accession>A0A834XHM7</accession>
<dbReference type="GO" id="GO:0005615">
    <property type="term" value="C:extracellular space"/>
    <property type="evidence" value="ECO:0007669"/>
    <property type="project" value="TreeGrafter"/>
</dbReference>
<dbReference type="AlphaFoldDB" id="A0A834XHM7"/>
<proteinExistence type="inferred from homology"/>
<dbReference type="PANTHER" id="PTHR11954">
    <property type="entry name" value="D-DOPACHROME DECARBOXYLASE"/>
    <property type="match status" value="1"/>
</dbReference>
<dbReference type="PANTHER" id="PTHR11954:SF25">
    <property type="entry name" value="LS1-LIKE PROTEIN"/>
    <property type="match status" value="1"/>
</dbReference>
<dbReference type="InterPro" id="IPR014347">
    <property type="entry name" value="Tautomerase/MIF_sf"/>
</dbReference>
<gene>
    <name evidence="2" type="ORF">G2W53_002167</name>
</gene>
<dbReference type="Pfam" id="PF01187">
    <property type="entry name" value="MIF"/>
    <property type="match status" value="1"/>
</dbReference>
<reference evidence="2" key="1">
    <citation type="submission" date="2020-09" db="EMBL/GenBank/DDBJ databases">
        <title>Genome-Enabled Discovery of Anthraquinone Biosynthesis in Senna tora.</title>
        <authorList>
            <person name="Kang S.-H."/>
            <person name="Pandey R.P."/>
            <person name="Lee C.-M."/>
            <person name="Sim J.-S."/>
            <person name="Jeong J.-T."/>
            <person name="Choi B.-S."/>
            <person name="Jung M."/>
            <person name="Ginzburg D."/>
            <person name="Zhao K."/>
            <person name="Won S.Y."/>
            <person name="Oh T.-J."/>
            <person name="Yu Y."/>
            <person name="Kim N.-H."/>
            <person name="Lee O.R."/>
            <person name="Lee T.-H."/>
            <person name="Bashyal P."/>
            <person name="Kim T.-S."/>
            <person name="Lee W.-H."/>
            <person name="Kawkins C."/>
            <person name="Kim C.-K."/>
            <person name="Kim J.S."/>
            <person name="Ahn B.O."/>
            <person name="Rhee S.Y."/>
            <person name="Sohng J.K."/>
        </authorList>
    </citation>
    <scope>NUCLEOTIDE SEQUENCE</scope>
    <source>
        <tissue evidence="2">Leaf</tissue>
    </source>
</reference>
<dbReference type="Proteomes" id="UP000634136">
    <property type="component" value="Unassembled WGS sequence"/>
</dbReference>
<dbReference type="GO" id="GO:0050178">
    <property type="term" value="F:phenylpyruvate tautomerase activity"/>
    <property type="evidence" value="ECO:0007669"/>
    <property type="project" value="TreeGrafter"/>
</dbReference>
<dbReference type="OrthoDB" id="255819at2759"/>
<comment type="similarity">
    <text evidence="1">Belongs to the MIF family.</text>
</comment>
<organism evidence="2 3">
    <name type="scientific">Senna tora</name>
    <dbReference type="NCBI Taxonomy" id="362788"/>
    <lineage>
        <taxon>Eukaryota</taxon>
        <taxon>Viridiplantae</taxon>
        <taxon>Streptophyta</taxon>
        <taxon>Embryophyta</taxon>
        <taxon>Tracheophyta</taxon>
        <taxon>Spermatophyta</taxon>
        <taxon>Magnoliopsida</taxon>
        <taxon>eudicotyledons</taxon>
        <taxon>Gunneridae</taxon>
        <taxon>Pentapetalae</taxon>
        <taxon>rosids</taxon>
        <taxon>fabids</taxon>
        <taxon>Fabales</taxon>
        <taxon>Fabaceae</taxon>
        <taxon>Caesalpinioideae</taxon>
        <taxon>Cassia clade</taxon>
        <taxon>Senna</taxon>
    </lineage>
</organism>
<evidence type="ECO:0000313" key="3">
    <source>
        <dbReference type="Proteomes" id="UP000634136"/>
    </source>
</evidence>
<dbReference type="FunFam" id="3.30.429.10:FF:000004">
    <property type="entry name" value="Tautomerase/MIF superfamily protein"/>
    <property type="match status" value="1"/>
</dbReference>
<comment type="caution">
    <text evidence="2">The sequence shown here is derived from an EMBL/GenBank/DDBJ whole genome shotgun (WGS) entry which is preliminary data.</text>
</comment>
<evidence type="ECO:0000313" key="2">
    <source>
        <dbReference type="EMBL" id="KAF7845262.1"/>
    </source>
</evidence>
<name>A0A834XHM7_9FABA</name>
<dbReference type="SUPFAM" id="SSF55331">
    <property type="entry name" value="Tautomerase/MIF"/>
    <property type="match status" value="1"/>
</dbReference>
<keyword evidence="3" id="KW-1185">Reference proteome</keyword>
<dbReference type="EMBL" id="JAAIUW010000001">
    <property type="protein sequence ID" value="KAF7845262.1"/>
    <property type="molecule type" value="Genomic_DNA"/>
</dbReference>